<feature type="transmembrane region" description="Helical" evidence="12">
    <location>
        <begin position="37"/>
        <end position="57"/>
    </location>
</feature>
<evidence type="ECO:0000256" key="10">
    <source>
        <dbReference type="ARBA" id="ARBA00023049"/>
    </source>
</evidence>
<feature type="transmembrane region" description="Helical" evidence="12">
    <location>
        <begin position="253"/>
        <end position="279"/>
    </location>
</feature>
<dbReference type="GO" id="GO:0046872">
    <property type="term" value="F:metal ion binding"/>
    <property type="evidence" value="ECO:0007669"/>
    <property type="project" value="UniProtKB-KW"/>
</dbReference>
<dbReference type="EMBL" id="LR586016">
    <property type="protein sequence ID" value="VIP04533.1"/>
    <property type="molecule type" value="Genomic_DNA"/>
</dbReference>
<feature type="transmembrane region" description="Helical" evidence="12">
    <location>
        <begin position="6"/>
        <end position="30"/>
    </location>
</feature>
<dbReference type="GO" id="GO:0016020">
    <property type="term" value="C:membrane"/>
    <property type="evidence" value="ECO:0007669"/>
    <property type="project" value="UniProtKB-SubCell"/>
</dbReference>
<dbReference type="Proteomes" id="UP000464378">
    <property type="component" value="Chromosome"/>
</dbReference>
<reference evidence="15" key="1">
    <citation type="submission" date="2019-04" db="EMBL/GenBank/DDBJ databases">
        <authorList>
            <consortium name="Science for Life Laboratories"/>
        </authorList>
    </citation>
    <scope>NUCLEOTIDE SEQUENCE</scope>
    <source>
        <strain evidence="15">MBLW1</strain>
    </source>
</reference>
<keyword evidence="7" id="KW-0378">Hydrolase</keyword>
<feature type="transmembrane region" description="Helical" evidence="12">
    <location>
        <begin position="200"/>
        <end position="220"/>
    </location>
</feature>
<proteinExistence type="inferred from homology"/>
<evidence type="ECO:0000256" key="9">
    <source>
        <dbReference type="ARBA" id="ARBA00022989"/>
    </source>
</evidence>
<evidence type="ECO:0000259" key="14">
    <source>
        <dbReference type="Pfam" id="PF20216"/>
    </source>
</evidence>
<keyword evidence="8" id="KW-0862">Zinc</keyword>
<comment type="subcellular location">
    <subcellularLocation>
        <location evidence="2">Membrane</location>
        <topology evidence="2">Multi-pass membrane protein</topology>
    </subcellularLocation>
</comment>
<feature type="domain" description="DUF6576" evidence="14">
    <location>
        <begin position="345"/>
        <end position="382"/>
    </location>
</feature>
<protein>
    <submittedName>
        <fullName evidence="15">Uncharacterized protein</fullName>
    </submittedName>
</protein>
<evidence type="ECO:0000256" key="5">
    <source>
        <dbReference type="ARBA" id="ARBA00022692"/>
    </source>
</evidence>
<keyword evidence="11 12" id="KW-0472">Membrane</keyword>
<dbReference type="AlphaFoldDB" id="A0A6C2YTS9"/>
<dbReference type="GO" id="GO:0006508">
    <property type="term" value="P:proteolysis"/>
    <property type="evidence" value="ECO:0007669"/>
    <property type="project" value="UniProtKB-KW"/>
</dbReference>
<evidence type="ECO:0000256" key="11">
    <source>
        <dbReference type="ARBA" id="ARBA00023136"/>
    </source>
</evidence>
<organism evidence="15">
    <name type="scientific">Tuwongella immobilis</name>
    <dbReference type="NCBI Taxonomy" id="692036"/>
    <lineage>
        <taxon>Bacteria</taxon>
        <taxon>Pseudomonadati</taxon>
        <taxon>Planctomycetota</taxon>
        <taxon>Planctomycetia</taxon>
        <taxon>Gemmatales</taxon>
        <taxon>Gemmataceae</taxon>
        <taxon>Tuwongella</taxon>
    </lineage>
</organism>
<keyword evidence="4" id="KW-0645">Protease</keyword>
<evidence type="ECO:0000313" key="16">
    <source>
        <dbReference type="Proteomes" id="UP000464378"/>
    </source>
</evidence>
<evidence type="ECO:0000256" key="8">
    <source>
        <dbReference type="ARBA" id="ARBA00022833"/>
    </source>
</evidence>
<dbReference type="Pfam" id="PF02163">
    <property type="entry name" value="Peptidase_M50"/>
    <property type="match status" value="1"/>
</dbReference>
<evidence type="ECO:0000256" key="2">
    <source>
        <dbReference type="ARBA" id="ARBA00004141"/>
    </source>
</evidence>
<evidence type="ECO:0000256" key="12">
    <source>
        <dbReference type="SAM" id="Phobius"/>
    </source>
</evidence>
<keyword evidence="10" id="KW-0482">Metalloprotease</keyword>
<name>A0A6C2YTS9_9BACT</name>
<keyword evidence="16" id="KW-1185">Reference proteome</keyword>
<evidence type="ECO:0000256" key="6">
    <source>
        <dbReference type="ARBA" id="ARBA00022723"/>
    </source>
</evidence>
<evidence type="ECO:0000259" key="13">
    <source>
        <dbReference type="Pfam" id="PF02163"/>
    </source>
</evidence>
<dbReference type="InterPro" id="IPR046483">
    <property type="entry name" value="DUF6576"/>
</dbReference>
<dbReference type="GO" id="GO:0008237">
    <property type="term" value="F:metallopeptidase activity"/>
    <property type="evidence" value="ECO:0007669"/>
    <property type="project" value="UniProtKB-KW"/>
</dbReference>
<feature type="domain" description="Peptidase M50" evidence="13">
    <location>
        <begin position="52"/>
        <end position="261"/>
    </location>
</feature>
<keyword evidence="5 12" id="KW-0812">Transmembrane</keyword>
<comment type="similarity">
    <text evidence="3">Belongs to the peptidase M50B family.</text>
</comment>
<sequence length="389" mass="44648">MTWSVPFFRLFGIQVRVHLLYILIMFGIVFRSLMTNPAMWVDVLIFTVVMGFAAVLLHEFGHCFAARWVHGEANEVLIWPLGGLAFCDVPHTPRANFITTIWGPGTNLMLFGICGIVLAAASYLPPLNPLQNPYRLELTNWREGRTAIATNDVRYIRKGSTIEVVKPEQILNVEGELYGLSKDKTVRLERATHLGTVPTWVMWVARFAWLNWLLFLLNLIPCFPLDGGRLLQAIVWKRTDARQGMLVATYSSYVVAILLVVLAFAINEVLLLAMAIFVFSLARQQQLSLETQLLDMQFGYDFSQGYTSLERGLDEGEPAKKPRRPNFIKRWLQERAARRLRKEAEQRSADEARMDALLEKISREGKESLTPEERRFLDRVSARYRNRMN</sequence>
<evidence type="ECO:0000256" key="4">
    <source>
        <dbReference type="ARBA" id="ARBA00022670"/>
    </source>
</evidence>
<dbReference type="KEGG" id="tim:GMBLW1_46600"/>
<accession>A0A6C2YTS9</accession>
<dbReference type="PANTHER" id="PTHR39188:SF3">
    <property type="entry name" value="STAGE IV SPORULATION PROTEIN FB"/>
    <property type="match status" value="1"/>
</dbReference>
<evidence type="ECO:0000256" key="3">
    <source>
        <dbReference type="ARBA" id="ARBA00007931"/>
    </source>
</evidence>
<gene>
    <name evidence="15" type="ORF">GMBLW1_46600</name>
</gene>
<dbReference type="InParanoid" id="A0A6C2YTS9"/>
<feature type="transmembrane region" description="Helical" evidence="12">
    <location>
        <begin position="108"/>
        <end position="125"/>
    </location>
</feature>
<evidence type="ECO:0000313" key="15">
    <source>
        <dbReference type="EMBL" id="VIP04533.1"/>
    </source>
</evidence>
<dbReference type="Pfam" id="PF20216">
    <property type="entry name" value="DUF6576"/>
    <property type="match status" value="1"/>
</dbReference>
<evidence type="ECO:0000256" key="7">
    <source>
        <dbReference type="ARBA" id="ARBA00022801"/>
    </source>
</evidence>
<dbReference type="EMBL" id="LR593887">
    <property type="protein sequence ID" value="VTS06427.1"/>
    <property type="molecule type" value="Genomic_DNA"/>
</dbReference>
<evidence type="ECO:0000256" key="1">
    <source>
        <dbReference type="ARBA" id="ARBA00001947"/>
    </source>
</evidence>
<keyword evidence="6" id="KW-0479">Metal-binding</keyword>
<keyword evidence="9 12" id="KW-1133">Transmembrane helix</keyword>
<dbReference type="InterPro" id="IPR008915">
    <property type="entry name" value="Peptidase_M50"/>
</dbReference>
<comment type="cofactor">
    <cofactor evidence="1">
        <name>Zn(2+)</name>
        <dbReference type="ChEBI" id="CHEBI:29105"/>
    </cofactor>
</comment>
<dbReference type="PANTHER" id="PTHR39188">
    <property type="entry name" value="MEMBRANE-ASSOCIATED ZINC METALLOPROTEASE M50B"/>
    <property type="match status" value="1"/>
</dbReference>